<organism evidence="3 4">
    <name type="scientific">Ranitomeya imitator</name>
    <name type="common">mimic poison frog</name>
    <dbReference type="NCBI Taxonomy" id="111125"/>
    <lineage>
        <taxon>Eukaryota</taxon>
        <taxon>Metazoa</taxon>
        <taxon>Chordata</taxon>
        <taxon>Craniata</taxon>
        <taxon>Vertebrata</taxon>
        <taxon>Euteleostomi</taxon>
        <taxon>Amphibia</taxon>
        <taxon>Batrachia</taxon>
        <taxon>Anura</taxon>
        <taxon>Neobatrachia</taxon>
        <taxon>Hyloidea</taxon>
        <taxon>Dendrobatidae</taxon>
        <taxon>Dendrobatinae</taxon>
        <taxon>Ranitomeya</taxon>
    </lineage>
</organism>
<feature type="region of interest" description="Disordered" evidence="1">
    <location>
        <begin position="147"/>
        <end position="169"/>
    </location>
</feature>
<dbReference type="Gene3D" id="1.25.10.10">
    <property type="entry name" value="Leucine-rich Repeat Variant"/>
    <property type="match status" value="1"/>
</dbReference>
<feature type="region of interest" description="Disordered" evidence="1">
    <location>
        <begin position="247"/>
        <end position="283"/>
    </location>
</feature>
<dbReference type="EMBL" id="CAUEEQ010021472">
    <property type="protein sequence ID" value="CAJ0943648.1"/>
    <property type="molecule type" value="Genomic_DNA"/>
</dbReference>
<protein>
    <recommendedName>
        <fullName evidence="2">Exportin-5 C-terminal domain-containing protein</fullName>
    </recommendedName>
</protein>
<sequence>MGDFYVKCLDMLDVEKKCILGTMQPLLDAYDSPVYKTVQERMQGFLCSLHDCWCQILGNLGPSLREDFYSIPGLAIRLVNSAFCNLNNLPDFRLRPMLHILSLGEKDFMELNTETTEILEVELVRLLTREMVDLIVVSCIAKKTSDTSSASTGVEDVRSVAQGDAEEEEMSVDVAAAGSLELTELGKLLISQEGKKCAGKAKNKECALCGRPLPDAYLKRLCQSCVRRTCEGTFREIIRREVKDSLKSLSQREPSKRRREPSVSDSSTAPRKEYDSEASISSASSSEEDANRFCFPLDQIDRLVKSVRSAMGVAYEKQELSAQDLMFGGLDPRKRKSFPLNDRVQNLVKREWKKPEKRVPTTGL</sequence>
<dbReference type="Pfam" id="PF19273">
    <property type="entry name" value="Exportin-5"/>
    <property type="match status" value="1"/>
</dbReference>
<evidence type="ECO:0000256" key="1">
    <source>
        <dbReference type="SAM" id="MobiDB-lite"/>
    </source>
</evidence>
<dbReference type="Proteomes" id="UP001176940">
    <property type="component" value="Unassembled WGS sequence"/>
</dbReference>
<accession>A0ABN9LJR0</accession>
<dbReference type="InterPro" id="IPR045478">
    <property type="entry name" value="Exportin-5_C"/>
</dbReference>
<feature type="domain" description="Exportin-5 C-terminal" evidence="2">
    <location>
        <begin position="7"/>
        <end position="100"/>
    </location>
</feature>
<name>A0ABN9LJR0_9NEOB</name>
<dbReference type="InterPro" id="IPR011989">
    <property type="entry name" value="ARM-like"/>
</dbReference>
<evidence type="ECO:0000313" key="4">
    <source>
        <dbReference type="Proteomes" id="UP001176940"/>
    </source>
</evidence>
<gene>
    <name evidence="3" type="ORF">RIMI_LOCUS10071366</name>
</gene>
<evidence type="ECO:0000259" key="2">
    <source>
        <dbReference type="Pfam" id="PF19273"/>
    </source>
</evidence>
<reference evidence="3" key="1">
    <citation type="submission" date="2023-07" db="EMBL/GenBank/DDBJ databases">
        <authorList>
            <person name="Stuckert A."/>
        </authorList>
    </citation>
    <scope>NUCLEOTIDE SEQUENCE</scope>
</reference>
<proteinExistence type="predicted"/>
<evidence type="ECO:0000313" key="3">
    <source>
        <dbReference type="EMBL" id="CAJ0943648.1"/>
    </source>
</evidence>
<comment type="caution">
    <text evidence="3">The sequence shown here is derived from an EMBL/GenBank/DDBJ whole genome shotgun (WGS) entry which is preliminary data.</text>
</comment>
<keyword evidence="4" id="KW-1185">Reference proteome</keyword>